<evidence type="ECO:0000313" key="1">
    <source>
        <dbReference type="EMBL" id="AJG19730.1"/>
    </source>
</evidence>
<gene>
    <name evidence="1" type="ORF">RR42_m2338</name>
</gene>
<protein>
    <submittedName>
        <fullName evidence="1">Uncharacterized protein</fullName>
    </submittedName>
</protein>
<proteinExistence type="predicted"/>
<dbReference type="EMBL" id="CP010536">
    <property type="protein sequence ID" value="AJG19730.1"/>
    <property type="molecule type" value="Genomic_DNA"/>
</dbReference>
<sequence>MGHPGAAFGHAPANDERLFPIWDIGGHEPALCWILSRAEFFFSAEVERLSRLFNGWEMRDGP</sequence>
<dbReference type="KEGG" id="cbw:RR42_m2338"/>
<dbReference type="Proteomes" id="UP000031843">
    <property type="component" value="Chromosome main"/>
</dbReference>
<reference evidence="1 2" key="1">
    <citation type="journal article" date="2015" name="Genome Announc.">
        <title>Complete Genome Sequence of Cupriavidus basilensis 4G11, Isolated from the Oak Ridge Field Research Center Site.</title>
        <authorList>
            <person name="Ray J."/>
            <person name="Waters R.J."/>
            <person name="Skerker J.M."/>
            <person name="Kuehl J.V."/>
            <person name="Price M.N."/>
            <person name="Huang J."/>
            <person name="Chakraborty R."/>
            <person name="Arkin A.P."/>
            <person name="Deutschbauer A."/>
        </authorList>
    </citation>
    <scope>NUCLEOTIDE SEQUENCE [LARGE SCALE GENOMIC DNA]</scope>
    <source>
        <strain evidence="1">4G11</strain>
    </source>
</reference>
<dbReference type="AlphaFoldDB" id="A0A0C4Y9V8"/>
<name>A0A0C4Y9V8_9BURK</name>
<accession>A0A0C4Y9V8</accession>
<organism evidence="1 2">
    <name type="scientific">Cupriavidus basilensis</name>
    <dbReference type="NCBI Taxonomy" id="68895"/>
    <lineage>
        <taxon>Bacteria</taxon>
        <taxon>Pseudomonadati</taxon>
        <taxon>Pseudomonadota</taxon>
        <taxon>Betaproteobacteria</taxon>
        <taxon>Burkholderiales</taxon>
        <taxon>Burkholderiaceae</taxon>
        <taxon>Cupriavidus</taxon>
    </lineage>
</organism>
<keyword evidence="2" id="KW-1185">Reference proteome</keyword>
<evidence type="ECO:0000313" key="2">
    <source>
        <dbReference type="Proteomes" id="UP000031843"/>
    </source>
</evidence>